<proteinExistence type="predicted"/>
<dbReference type="InterPro" id="IPR051599">
    <property type="entry name" value="Cell_Envelope_Assoc"/>
</dbReference>
<dbReference type="EMBL" id="BALE01000010">
    <property type="protein sequence ID" value="GAN53756.1"/>
    <property type="molecule type" value="Genomic_DNA"/>
</dbReference>
<dbReference type="Proteomes" id="UP000032679">
    <property type="component" value="Unassembled WGS sequence"/>
</dbReference>
<name>A0A0D6MJW4_9PROT</name>
<feature type="domain" description="DUF218" evidence="1">
    <location>
        <begin position="19"/>
        <end position="153"/>
    </location>
</feature>
<dbReference type="Pfam" id="PF02698">
    <property type="entry name" value="DUF218"/>
    <property type="match status" value="1"/>
</dbReference>
<sequence>MAAWTAPAALMARSSCSPDIYVVFGAAPDPTGGPSRAMRDRIKTTAAVLHAQPDAVALLSGGFAKGRRDGLPEALMMADLLRDAGIAPHRIWQEPMAADTLDSALFCSRILRARGYRGCVGVITSAFHMPRCVVLMRIMGWRALPVPPVGDTRAISRARRWYWRAREVPAIIWDGALASAHRVIARLMRR</sequence>
<evidence type="ECO:0000259" key="1">
    <source>
        <dbReference type="Pfam" id="PF02698"/>
    </source>
</evidence>
<dbReference type="AlphaFoldDB" id="A0A0D6MJW4"/>
<accession>A0A0D6MJW4</accession>
<organism evidence="2 3">
    <name type="scientific">Tanticharoenia sakaeratensis NBRC 103193</name>
    <dbReference type="NCBI Taxonomy" id="1231623"/>
    <lineage>
        <taxon>Bacteria</taxon>
        <taxon>Pseudomonadati</taxon>
        <taxon>Pseudomonadota</taxon>
        <taxon>Alphaproteobacteria</taxon>
        <taxon>Acetobacterales</taxon>
        <taxon>Acetobacteraceae</taxon>
        <taxon>Tanticharoenia</taxon>
    </lineage>
</organism>
<evidence type="ECO:0000313" key="2">
    <source>
        <dbReference type="EMBL" id="GAN53756.1"/>
    </source>
</evidence>
<dbReference type="InterPro" id="IPR014729">
    <property type="entry name" value="Rossmann-like_a/b/a_fold"/>
</dbReference>
<dbReference type="STRING" id="1231623.Tasa_010_303"/>
<dbReference type="CDD" id="cd06259">
    <property type="entry name" value="YdcF-like"/>
    <property type="match status" value="1"/>
</dbReference>
<protein>
    <recommendedName>
        <fullName evidence="1">DUF218 domain-containing protein</fullName>
    </recommendedName>
</protein>
<gene>
    <name evidence="2" type="ORF">Tasa_010_303</name>
</gene>
<dbReference type="GO" id="GO:0043164">
    <property type="term" value="P:Gram-negative-bacterium-type cell wall biogenesis"/>
    <property type="evidence" value="ECO:0007669"/>
    <property type="project" value="TreeGrafter"/>
</dbReference>
<dbReference type="PANTHER" id="PTHR30336:SF4">
    <property type="entry name" value="ENVELOPE BIOGENESIS FACTOR ELYC"/>
    <property type="match status" value="1"/>
</dbReference>
<dbReference type="InterPro" id="IPR003848">
    <property type="entry name" value="DUF218"/>
</dbReference>
<evidence type="ECO:0000313" key="3">
    <source>
        <dbReference type="Proteomes" id="UP000032679"/>
    </source>
</evidence>
<reference evidence="2 3" key="1">
    <citation type="submission" date="2012-10" db="EMBL/GenBank/DDBJ databases">
        <title>Genome sequencing of Tanticharoenia sakaeratensis NBRC 103193.</title>
        <authorList>
            <person name="Azuma Y."/>
            <person name="Hadano H."/>
            <person name="Hirakawa H."/>
            <person name="Matsushita K."/>
        </authorList>
    </citation>
    <scope>NUCLEOTIDE SEQUENCE [LARGE SCALE GENOMIC DNA]</scope>
    <source>
        <strain evidence="2 3">NBRC 103193</strain>
    </source>
</reference>
<dbReference type="GO" id="GO:0005886">
    <property type="term" value="C:plasma membrane"/>
    <property type="evidence" value="ECO:0007669"/>
    <property type="project" value="TreeGrafter"/>
</dbReference>
<dbReference type="GO" id="GO:0000270">
    <property type="term" value="P:peptidoglycan metabolic process"/>
    <property type="evidence" value="ECO:0007669"/>
    <property type="project" value="TreeGrafter"/>
</dbReference>
<dbReference type="Gene3D" id="3.40.50.620">
    <property type="entry name" value="HUPs"/>
    <property type="match status" value="1"/>
</dbReference>
<comment type="caution">
    <text evidence="2">The sequence shown here is derived from an EMBL/GenBank/DDBJ whole genome shotgun (WGS) entry which is preliminary data.</text>
</comment>
<keyword evidence="3" id="KW-1185">Reference proteome</keyword>
<dbReference type="PANTHER" id="PTHR30336">
    <property type="entry name" value="INNER MEMBRANE PROTEIN, PROBABLE PERMEASE"/>
    <property type="match status" value="1"/>
</dbReference>